<feature type="domain" description="Acyl-CoA oxidase C-alpha1" evidence="1">
    <location>
        <begin position="203"/>
        <end position="344"/>
    </location>
</feature>
<dbReference type="InterPro" id="IPR036250">
    <property type="entry name" value="AcylCo_DH-like_C"/>
</dbReference>
<evidence type="ECO:0000259" key="1">
    <source>
        <dbReference type="Pfam" id="PF22924"/>
    </source>
</evidence>
<dbReference type="Proteomes" id="UP001152592">
    <property type="component" value="Unassembled WGS sequence"/>
</dbReference>
<dbReference type="EMBL" id="CAJVPD010000249">
    <property type="protein sequence ID" value="CAG8396188.1"/>
    <property type="molecule type" value="Genomic_DNA"/>
</dbReference>
<organism evidence="2 3">
    <name type="scientific">Penicillium salamii</name>
    <dbReference type="NCBI Taxonomy" id="1612424"/>
    <lineage>
        <taxon>Eukaryota</taxon>
        <taxon>Fungi</taxon>
        <taxon>Dikarya</taxon>
        <taxon>Ascomycota</taxon>
        <taxon>Pezizomycotina</taxon>
        <taxon>Eurotiomycetes</taxon>
        <taxon>Eurotiomycetidae</taxon>
        <taxon>Eurotiales</taxon>
        <taxon>Aspergillaceae</taxon>
        <taxon>Penicillium</taxon>
    </lineage>
</organism>
<protein>
    <recommendedName>
        <fullName evidence="1">Acyl-CoA oxidase C-alpha1 domain-containing protein</fullName>
    </recommendedName>
</protein>
<dbReference type="GO" id="GO:0071949">
    <property type="term" value="F:FAD binding"/>
    <property type="evidence" value="ECO:0007669"/>
    <property type="project" value="InterPro"/>
</dbReference>
<dbReference type="GO" id="GO:0033540">
    <property type="term" value="P:fatty acid beta-oxidation using acyl-CoA oxidase"/>
    <property type="evidence" value="ECO:0007669"/>
    <property type="project" value="TreeGrafter"/>
</dbReference>
<dbReference type="GO" id="GO:0055088">
    <property type="term" value="P:lipid homeostasis"/>
    <property type="evidence" value="ECO:0007669"/>
    <property type="project" value="TreeGrafter"/>
</dbReference>
<dbReference type="Gene3D" id="2.40.110.10">
    <property type="entry name" value="Butyryl-CoA Dehydrogenase, subunit A, domain 2"/>
    <property type="match status" value="1"/>
</dbReference>
<evidence type="ECO:0000313" key="2">
    <source>
        <dbReference type="EMBL" id="CAG8396188.1"/>
    </source>
</evidence>
<name>A0A9W4NPV2_9EURO</name>
<accession>A0A9W4NPV2</accession>
<dbReference type="AlphaFoldDB" id="A0A9W4NPV2"/>
<dbReference type="GO" id="GO:0005504">
    <property type="term" value="F:fatty acid binding"/>
    <property type="evidence" value="ECO:0007669"/>
    <property type="project" value="TreeGrafter"/>
</dbReference>
<proteinExistence type="predicted"/>
<dbReference type="InterPro" id="IPR012258">
    <property type="entry name" value="Acyl-CoA_oxidase"/>
</dbReference>
<dbReference type="InterPro" id="IPR055060">
    <property type="entry name" value="ACOX_C_alpha1"/>
</dbReference>
<dbReference type="SUPFAM" id="SSF56645">
    <property type="entry name" value="Acyl-CoA dehydrogenase NM domain-like"/>
    <property type="match status" value="1"/>
</dbReference>
<evidence type="ECO:0000313" key="3">
    <source>
        <dbReference type="Proteomes" id="UP001152592"/>
    </source>
</evidence>
<dbReference type="Gene3D" id="1.20.140.10">
    <property type="entry name" value="Butyryl-CoA Dehydrogenase, subunit A, domain 3"/>
    <property type="match status" value="1"/>
</dbReference>
<dbReference type="InterPro" id="IPR009100">
    <property type="entry name" value="AcylCoA_DH/oxidase_NM_dom_sf"/>
</dbReference>
<sequence>MTPKFWQFHRDNICALDICAFSLVTIQCNLVAGTLSRFSQNSPEHQLLLDQILNFDVNAQFLLTELGHGLDAKNLETTATLLEDGGFDLHTPHMNAAKYMPPTSPIDGHPRVGLVIARLMVRGEDRGVRPFVVRINDGRVMSAGITCRVLPRRTGSKMVDHSITMFNHVYLPRSSLLGSIEPPSNDRQNFLTVISRIIVGTLAISMAMIPILKRCAFVAGKYSLRRHIRGPTGSQIPIITFRTQQAPILHVLASIAVFGAWATYCTQKFCDTKLETPVRHGLATSFKAVLTKATQDTLYTLTERCGAQGLYEHNHIIESQLESRGISISEGDTLTLCIRLASELLQEKYKLPPPDHPGSLLARHEASIFDECRNLLRKMESGHRSPEFNRVILPRCQFLIESAGQRLAYEAAVSAGVSPTLLAIYEAGSIRQDSAWYLEKGGLSREKQSEIEIQALDAGLPLLDQLLDQMDVEPYCTAPILSEPLMEKFNHGLTTYGGVNMAMSGGISVAQSKL</sequence>
<dbReference type="PANTHER" id="PTHR10909:SF382">
    <property type="entry name" value="ACYL-COENZYME A OXIDASE"/>
    <property type="match status" value="1"/>
</dbReference>
<gene>
    <name evidence="2" type="ORF">PSALAMII_LOCUS7186</name>
</gene>
<dbReference type="GO" id="GO:0003997">
    <property type="term" value="F:acyl-CoA oxidase activity"/>
    <property type="evidence" value="ECO:0007669"/>
    <property type="project" value="InterPro"/>
</dbReference>
<dbReference type="SUPFAM" id="SSF47203">
    <property type="entry name" value="Acyl-CoA dehydrogenase C-terminal domain-like"/>
    <property type="match status" value="1"/>
</dbReference>
<comment type="caution">
    <text evidence="2">The sequence shown here is derived from an EMBL/GenBank/DDBJ whole genome shotgun (WGS) entry which is preliminary data.</text>
</comment>
<dbReference type="InterPro" id="IPR046373">
    <property type="entry name" value="Acyl-CoA_Oxase/DH_mid-dom_sf"/>
</dbReference>
<dbReference type="GO" id="GO:0005777">
    <property type="term" value="C:peroxisome"/>
    <property type="evidence" value="ECO:0007669"/>
    <property type="project" value="InterPro"/>
</dbReference>
<reference evidence="2" key="1">
    <citation type="submission" date="2021-07" db="EMBL/GenBank/DDBJ databases">
        <authorList>
            <person name="Branca A.L. A."/>
        </authorList>
    </citation>
    <scope>NUCLEOTIDE SEQUENCE</scope>
</reference>
<dbReference type="PANTHER" id="PTHR10909">
    <property type="entry name" value="ELECTRON TRANSPORT OXIDOREDUCTASE"/>
    <property type="match status" value="1"/>
</dbReference>
<dbReference type="Pfam" id="PF22924">
    <property type="entry name" value="ACOX_C_alpha1"/>
    <property type="match status" value="1"/>
</dbReference>
<dbReference type="OrthoDB" id="2123952at2759"/>